<evidence type="ECO:0000256" key="1">
    <source>
        <dbReference type="ARBA" id="ARBA00022679"/>
    </source>
</evidence>
<dbReference type="EMBL" id="JBHPBY010000109">
    <property type="protein sequence ID" value="MFC1850586.1"/>
    <property type="molecule type" value="Genomic_DNA"/>
</dbReference>
<feature type="domain" description="Protein kinase" evidence="8">
    <location>
        <begin position="60"/>
        <end position="318"/>
    </location>
</feature>
<protein>
    <submittedName>
        <fullName evidence="10">Protein kinase</fullName>
    </submittedName>
</protein>
<organism evidence="10 11">
    <name type="scientific">candidate division CSSED10-310 bacterium</name>
    <dbReference type="NCBI Taxonomy" id="2855610"/>
    <lineage>
        <taxon>Bacteria</taxon>
        <taxon>Bacteria division CSSED10-310</taxon>
    </lineage>
</organism>
<dbReference type="PANTHER" id="PTHR43289">
    <property type="entry name" value="MITOGEN-ACTIVATED PROTEIN KINASE KINASE KINASE 20-RELATED"/>
    <property type="match status" value="1"/>
</dbReference>
<evidence type="ECO:0000256" key="7">
    <source>
        <dbReference type="SAM" id="MobiDB-lite"/>
    </source>
</evidence>
<dbReference type="InterPro" id="IPR000719">
    <property type="entry name" value="Prot_kinase_dom"/>
</dbReference>
<name>A0ABV6YWK1_UNCC1</name>
<evidence type="ECO:0000256" key="5">
    <source>
        <dbReference type="PROSITE-ProRule" id="PRU00169"/>
    </source>
</evidence>
<dbReference type="InterPro" id="IPR011009">
    <property type="entry name" value="Kinase-like_dom_sf"/>
</dbReference>
<dbReference type="Gene3D" id="3.40.50.2300">
    <property type="match status" value="1"/>
</dbReference>
<dbReference type="SMART" id="SM00220">
    <property type="entry name" value="S_TKc"/>
    <property type="match status" value="1"/>
</dbReference>
<evidence type="ECO:0000313" key="10">
    <source>
        <dbReference type="EMBL" id="MFC1850586.1"/>
    </source>
</evidence>
<reference evidence="10 11" key="1">
    <citation type="submission" date="2024-09" db="EMBL/GenBank/DDBJ databases">
        <title>Laminarin stimulates single cell rates of sulfate reduction while oxygen inhibits transcriptomic activity in coastal marine sediment.</title>
        <authorList>
            <person name="Lindsay M."/>
            <person name="Orcutt B."/>
            <person name="Emerson D."/>
            <person name="Stepanauskas R."/>
            <person name="D'Angelo T."/>
        </authorList>
    </citation>
    <scope>NUCLEOTIDE SEQUENCE [LARGE SCALE GENOMIC DNA]</scope>
    <source>
        <strain evidence="10">SAG AM-311-K15</strain>
    </source>
</reference>
<accession>A0ABV6YWK1</accession>
<dbReference type="SUPFAM" id="SSF56112">
    <property type="entry name" value="Protein kinase-like (PK-like)"/>
    <property type="match status" value="1"/>
</dbReference>
<evidence type="ECO:0000256" key="2">
    <source>
        <dbReference type="ARBA" id="ARBA00022741"/>
    </source>
</evidence>
<dbReference type="PROSITE" id="PS00108">
    <property type="entry name" value="PROTEIN_KINASE_ST"/>
    <property type="match status" value="1"/>
</dbReference>
<dbReference type="PROSITE" id="PS50110">
    <property type="entry name" value="RESPONSE_REGULATORY"/>
    <property type="match status" value="1"/>
</dbReference>
<dbReference type="Gene3D" id="3.30.200.20">
    <property type="entry name" value="Phosphorylase Kinase, domain 1"/>
    <property type="match status" value="1"/>
</dbReference>
<keyword evidence="4 6" id="KW-0067">ATP-binding</keyword>
<evidence type="ECO:0000259" key="9">
    <source>
        <dbReference type="PROSITE" id="PS50110"/>
    </source>
</evidence>
<dbReference type="GO" id="GO:0016301">
    <property type="term" value="F:kinase activity"/>
    <property type="evidence" value="ECO:0007669"/>
    <property type="project" value="UniProtKB-KW"/>
</dbReference>
<keyword evidence="5" id="KW-0597">Phosphoprotein</keyword>
<dbReference type="Proteomes" id="UP001594351">
    <property type="component" value="Unassembled WGS sequence"/>
</dbReference>
<dbReference type="Pfam" id="PF00072">
    <property type="entry name" value="Response_reg"/>
    <property type="match status" value="1"/>
</dbReference>
<feature type="compositionally biased region" description="Basic and acidic residues" evidence="7">
    <location>
        <begin position="34"/>
        <end position="44"/>
    </location>
</feature>
<evidence type="ECO:0000256" key="6">
    <source>
        <dbReference type="PROSITE-ProRule" id="PRU10141"/>
    </source>
</evidence>
<evidence type="ECO:0000256" key="4">
    <source>
        <dbReference type="ARBA" id="ARBA00022840"/>
    </source>
</evidence>
<dbReference type="SUPFAM" id="SSF52172">
    <property type="entry name" value="CheY-like"/>
    <property type="match status" value="1"/>
</dbReference>
<feature type="region of interest" description="Disordered" evidence="7">
    <location>
        <begin position="12"/>
        <end position="50"/>
    </location>
</feature>
<dbReference type="InterPro" id="IPR001789">
    <property type="entry name" value="Sig_transdc_resp-reg_receiver"/>
</dbReference>
<keyword evidence="2 6" id="KW-0547">Nucleotide-binding</keyword>
<keyword evidence="1" id="KW-0808">Transferase</keyword>
<evidence type="ECO:0000256" key="3">
    <source>
        <dbReference type="ARBA" id="ARBA00022777"/>
    </source>
</evidence>
<feature type="modified residue" description="4-aspartylphosphate" evidence="5">
    <location>
        <position position="378"/>
    </location>
</feature>
<evidence type="ECO:0000259" key="8">
    <source>
        <dbReference type="PROSITE" id="PS50011"/>
    </source>
</evidence>
<feature type="domain" description="Response regulatory" evidence="9">
    <location>
        <begin position="329"/>
        <end position="445"/>
    </location>
</feature>
<dbReference type="InterPro" id="IPR008271">
    <property type="entry name" value="Ser/Thr_kinase_AS"/>
</dbReference>
<evidence type="ECO:0000313" key="11">
    <source>
        <dbReference type="Proteomes" id="UP001594351"/>
    </source>
</evidence>
<feature type="binding site" evidence="6">
    <location>
        <position position="89"/>
    </location>
    <ligand>
        <name>ATP</name>
        <dbReference type="ChEBI" id="CHEBI:30616"/>
    </ligand>
</feature>
<keyword evidence="11" id="KW-1185">Reference proteome</keyword>
<dbReference type="PANTHER" id="PTHR43289:SF34">
    <property type="entry name" value="SERINE_THREONINE-PROTEIN KINASE YBDM-RELATED"/>
    <property type="match status" value="1"/>
</dbReference>
<gene>
    <name evidence="10" type="ORF">ACFL27_10375</name>
</gene>
<dbReference type="SMART" id="SM00448">
    <property type="entry name" value="REC"/>
    <property type="match status" value="1"/>
</dbReference>
<dbReference type="InterPro" id="IPR011006">
    <property type="entry name" value="CheY-like_superfamily"/>
</dbReference>
<comment type="caution">
    <text evidence="10">The sequence shown here is derived from an EMBL/GenBank/DDBJ whole genome shotgun (WGS) entry which is preliminary data.</text>
</comment>
<dbReference type="Gene3D" id="1.10.510.10">
    <property type="entry name" value="Transferase(Phosphotransferase) domain 1"/>
    <property type="match status" value="1"/>
</dbReference>
<dbReference type="PROSITE" id="PS00107">
    <property type="entry name" value="PROTEIN_KINASE_ATP"/>
    <property type="match status" value="1"/>
</dbReference>
<proteinExistence type="predicted"/>
<dbReference type="InterPro" id="IPR017441">
    <property type="entry name" value="Protein_kinase_ATP_BS"/>
</dbReference>
<dbReference type="CDD" id="cd14014">
    <property type="entry name" value="STKc_PknB_like"/>
    <property type="match status" value="1"/>
</dbReference>
<dbReference type="Pfam" id="PF00069">
    <property type="entry name" value="Pkinase"/>
    <property type="match status" value="1"/>
</dbReference>
<keyword evidence="3 10" id="KW-0418">Kinase</keyword>
<dbReference type="PROSITE" id="PS50011">
    <property type="entry name" value="PROTEIN_KINASE_DOM"/>
    <property type="match status" value="1"/>
</dbReference>
<sequence>MPQCQNCHQEISDRDTTCPHCGRNQRSTARVRRKQEYQDTDPGHHNKNTLSKVIIPGNRYEILEHVGEGGMADVYKARDKELDEIVALKILKSSYSKDEDMIARFKREIKIARKVKHNNVCGIYDFGFFEGTFYISMEYVPGETLTEVMWGRRLGGNIVIDILRGLIDALQVAHQQHIIHRDLKPQNIILLGEKPIITDFGIARHFGQSDLTKHDEILGSPNYMSPEQVLGRSLDQRSDIYSLGIILYQMVTGILPFAADTPILMALKQVNELPRHVNEINPDVPATIQKIIMKCLEKSPENRYQNVSEILPDLEPDVTASPELVSKVTILIADDDEDMRGLMKKWLEKEGYGVLSVTNGEEAVAKAIAEKPDLICLDYMMPTMDGYQAAEFLLNNESTANIPIIMITATSDQEYKAYSKSIGIKDFITKPVRLDTFLEKIKNILSLLK</sequence>